<dbReference type="SUPFAM" id="SSF48452">
    <property type="entry name" value="TPR-like"/>
    <property type="match status" value="1"/>
</dbReference>
<name>A0A0M9CEA8_9FLAO</name>
<organism evidence="2 4">
    <name type="scientific">Polaribacter dokdonensis DSW-5</name>
    <dbReference type="NCBI Taxonomy" id="1300348"/>
    <lineage>
        <taxon>Bacteria</taxon>
        <taxon>Pseudomonadati</taxon>
        <taxon>Bacteroidota</taxon>
        <taxon>Flavobacteriia</taxon>
        <taxon>Flavobacteriales</taxon>
        <taxon>Flavobacteriaceae</taxon>
    </lineage>
</organism>
<evidence type="ECO:0000313" key="2">
    <source>
        <dbReference type="EMBL" id="KOY50616.1"/>
    </source>
</evidence>
<dbReference type="Proteomes" id="UP000183071">
    <property type="component" value="Unassembled WGS sequence"/>
</dbReference>
<dbReference type="Pfam" id="PF03704">
    <property type="entry name" value="BTAD"/>
    <property type="match status" value="1"/>
</dbReference>
<dbReference type="PANTHER" id="PTHR35807:SF2">
    <property type="entry name" value="TRANSCRIPTIONAL ACTIVATOR DOMAIN"/>
    <property type="match status" value="1"/>
</dbReference>
<dbReference type="InterPro" id="IPR036388">
    <property type="entry name" value="WH-like_DNA-bd_sf"/>
</dbReference>
<dbReference type="OrthoDB" id="1137593at2"/>
<dbReference type="InterPro" id="IPR005158">
    <property type="entry name" value="BTAD"/>
</dbReference>
<dbReference type="Gene3D" id="1.25.40.10">
    <property type="entry name" value="Tetratricopeptide repeat domain"/>
    <property type="match status" value="1"/>
</dbReference>
<proteinExistence type="predicted"/>
<keyword evidence="3" id="KW-0238">DNA-binding</keyword>
<dbReference type="STRING" id="1300348.I602_176"/>
<dbReference type="SMART" id="SM01043">
    <property type="entry name" value="BTAD"/>
    <property type="match status" value="1"/>
</dbReference>
<evidence type="ECO:0000313" key="4">
    <source>
        <dbReference type="Proteomes" id="UP000037716"/>
    </source>
</evidence>
<reference evidence="2 4" key="1">
    <citation type="submission" date="2015-07" db="EMBL/GenBank/DDBJ databases">
        <title>Genome of Polaribacter dokdonenesis DSW-5, isolated from seawater off Dokdo in Korea.</title>
        <authorList>
            <person name="Yoon K."/>
            <person name="Song J.Y."/>
            <person name="Kim J.F."/>
        </authorList>
    </citation>
    <scope>NUCLEOTIDE SEQUENCE [LARGE SCALE GENOMIC DNA]</scope>
    <source>
        <strain evidence="2 4">DSW-5</strain>
    </source>
</reference>
<dbReference type="Gene3D" id="1.10.10.10">
    <property type="entry name" value="Winged helix-like DNA-binding domain superfamily/Winged helix DNA-binding domain"/>
    <property type="match status" value="1"/>
</dbReference>
<gene>
    <name evidence="2" type="ORF">I602_176</name>
    <name evidence="3" type="ORF">SAMN05444353_2743</name>
</gene>
<dbReference type="RefSeq" id="WP_053972895.1">
    <property type="nucleotide sequence ID" value="NZ_FNUE01000002.1"/>
</dbReference>
<dbReference type="EMBL" id="FNUE01000002">
    <property type="protein sequence ID" value="SEE61648.1"/>
    <property type="molecule type" value="Genomic_DNA"/>
</dbReference>
<feature type="domain" description="Bacterial transcriptional activator" evidence="1">
    <location>
        <begin position="114"/>
        <end position="264"/>
    </location>
</feature>
<dbReference type="PANTHER" id="PTHR35807">
    <property type="entry name" value="TRANSCRIPTIONAL REGULATOR REDD-RELATED"/>
    <property type="match status" value="1"/>
</dbReference>
<dbReference type="GO" id="GO:0003677">
    <property type="term" value="F:DNA binding"/>
    <property type="evidence" value="ECO:0007669"/>
    <property type="project" value="UniProtKB-KW"/>
</dbReference>
<dbReference type="InterPro" id="IPR011990">
    <property type="entry name" value="TPR-like_helical_dom_sf"/>
</dbReference>
<dbReference type="PATRIC" id="fig|1300348.6.peg.178"/>
<evidence type="ECO:0000259" key="1">
    <source>
        <dbReference type="SMART" id="SM01043"/>
    </source>
</evidence>
<dbReference type="Proteomes" id="UP000037716">
    <property type="component" value="Unassembled WGS sequence"/>
</dbReference>
<dbReference type="AlphaFoldDB" id="A0A0M9CEA8"/>
<evidence type="ECO:0000313" key="3">
    <source>
        <dbReference type="EMBL" id="SEE61648.1"/>
    </source>
</evidence>
<sequence length="267" mass="31198">MSDFQQQLIDLENFQTNAVIRIETLGNFVVWRDNAKVENKSWGRDKTIQLLQYLVSYRKRNALHKEKIMDNLWEDWNDRDFKVALHGINKVLEPDRASRTEPVFIVRQGVSYQIDLDKVWIDVEALEQLIIIGNSNFSSDHNIAKEAYQKAIALYKGSFLPNRIYEDWSSEEREKSQLLILSAYITLADILLKENPLESIRLAQNALSIDATWEDAYRIQMQAYINKGNRPQAIKTYMKCEAILEEEYGISPLPETKKLLKKIEEIN</sequence>
<evidence type="ECO:0000313" key="5">
    <source>
        <dbReference type="Proteomes" id="UP000183071"/>
    </source>
</evidence>
<reference evidence="3 5" key="2">
    <citation type="submission" date="2016-10" db="EMBL/GenBank/DDBJ databases">
        <authorList>
            <person name="Varghese N."/>
            <person name="Submissions S."/>
        </authorList>
    </citation>
    <scope>NUCLEOTIDE SEQUENCE [LARGE SCALE GENOMIC DNA]</scope>
    <source>
        <strain evidence="3 5">DSW-5</strain>
    </source>
</reference>
<keyword evidence="5" id="KW-1185">Reference proteome</keyword>
<protein>
    <submittedName>
        <fullName evidence="3">DNA-binding transcriptional activator of the SARP family</fullName>
    </submittedName>
    <submittedName>
        <fullName evidence="2">Transcriptional regulator</fullName>
    </submittedName>
</protein>
<dbReference type="EMBL" id="LGBR01000001">
    <property type="protein sequence ID" value="KOY50616.1"/>
    <property type="molecule type" value="Genomic_DNA"/>
</dbReference>
<dbReference type="InterPro" id="IPR051677">
    <property type="entry name" value="AfsR-DnrI-RedD_regulator"/>
</dbReference>
<comment type="caution">
    <text evidence="2">The sequence shown here is derived from an EMBL/GenBank/DDBJ whole genome shotgun (WGS) entry which is preliminary data.</text>
</comment>
<accession>A0A0M9CEA8</accession>